<feature type="transmembrane region" description="Helical" evidence="1">
    <location>
        <begin position="20"/>
        <end position="49"/>
    </location>
</feature>
<dbReference type="KEGG" id="maga:Mag101_11705"/>
<sequence>MNNEQLKQNLTSADHWTRLLFMVLFVILLEIAGVVMLATIVLQFLFAIVSGGPNENLRRMGEQIASYIYQTLQFLIYNTEEKPFPFSEWPQS</sequence>
<keyword evidence="3" id="KW-1185">Reference proteome</keyword>
<gene>
    <name evidence="2" type="ORF">Mag101_11705</name>
</gene>
<dbReference type="RefSeq" id="WP_077405105.1">
    <property type="nucleotide sequence ID" value="NZ_CP019650.1"/>
</dbReference>
<evidence type="ECO:0000256" key="1">
    <source>
        <dbReference type="SAM" id="Phobius"/>
    </source>
</evidence>
<organism evidence="2 3">
    <name type="scientific">Microbulbifer agarilyticus</name>
    <dbReference type="NCBI Taxonomy" id="260552"/>
    <lineage>
        <taxon>Bacteria</taxon>
        <taxon>Pseudomonadati</taxon>
        <taxon>Pseudomonadota</taxon>
        <taxon>Gammaproteobacteria</taxon>
        <taxon>Cellvibrionales</taxon>
        <taxon>Microbulbiferaceae</taxon>
        <taxon>Microbulbifer</taxon>
    </lineage>
</organism>
<dbReference type="GO" id="GO:0016740">
    <property type="term" value="F:transferase activity"/>
    <property type="evidence" value="ECO:0007669"/>
    <property type="project" value="UniProtKB-KW"/>
</dbReference>
<dbReference type="Pfam" id="PF14333">
    <property type="entry name" value="DUF4389"/>
    <property type="match status" value="1"/>
</dbReference>
<protein>
    <submittedName>
        <fullName evidence="2">Glucose-1-phosphate thymidylyltransferase</fullName>
    </submittedName>
</protein>
<dbReference type="AlphaFoldDB" id="A0A1Q2M6R5"/>
<keyword evidence="1" id="KW-0472">Membrane</keyword>
<keyword evidence="1" id="KW-0812">Transmembrane</keyword>
<proteinExistence type="predicted"/>
<name>A0A1Q2M6R5_9GAMM</name>
<evidence type="ECO:0000313" key="3">
    <source>
        <dbReference type="Proteomes" id="UP000188219"/>
    </source>
</evidence>
<dbReference type="STRING" id="260552.Mag101_11705"/>
<dbReference type="eggNOG" id="ENOG50332F0">
    <property type="taxonomic scope" value="Bacteria"/>
</dbReference>
<reference evidence="2" key="1">
    <citation type="submission" date="2017-02" db="EMBL/GenBank/DDBJ databases">
        <title>Genome of Microbulbifer agarilyticus GP101.</title>
        <authorList>
            <person name="Jung J."/>
            <person name="Bae S.S."/>
            <person name="Baek K."/>
        </authorList>
    </citation>
    <scope>NUCLEOTIDE SEQUENCE [LARGE SCALE GENOMIC DNA]</scope>
    <source>
        <strain evidence="2">GP101</strain>
    </source>
</reference>
<dbReference type="InterPro" id="IPR025498">
    <property type="entry name" value="DUF4389"/>
</dbReference>
<dbReference type="OrthoDB" id="5766995at2"/>
<keyword evidence="1" id="KW-1133">Transmembrane helix</keyword>
<dbReference type="Proteomes" id="UP000188219">
    <property type="component" value="Chromosome"/>
</dbReference>
<dbReference type="EMBL" id="CP019650">
    <property type="protein sequence ID" value="AQQ68228.1"/>
    <property type="molecule type" value="Genomic_DNA"/>
</dbReference>
<evidence type="ECO:0000313" key="2">
    <source>
        <dbReference type="EMBL" id="AQQ68228.1"/>
    </source>
</evidence>
<accession>A0A1Q2M6R5</accession>